<evidence type="ECO:0000313" key="2">
    <source>
        <dbReference type="Proteomes" id="UP000050525"/>
    </source>
</evidence>
<keyword evidence="2" id="KW-1185">Reference proteome</keyword>
<name>A0A151P9S8_ALLMI</name>
<accession>A0A151P9S8</accession>
<proteinExistence type="predicted"/>
<gene>
    <name evidence="1" type="ORF">Y1Q_0021486</name>
</gene>
<dbReference type="AlphaFoldDB" id="A0A151P9S8"/>
<reference evidence="1 2" key="1">
    <citation type="journal article" date="2012" name="Genome Biol.">
        <title>Sequencing three crocodilian genomes to illuminate the evolution of archosaurs and amniotes.</title>
        <authorList>
            <person name="St John J.A."/>
            <person name="Braun E.L."/>
            <person name="Isberg S.R."/>
            <person name="Miles L.G."/>
            <person name="Chong A.Y."/>
            <person name="Gongora J."/>
            <person name="Dalzell P."/>
            <person name="Moran C."/>
            <person name="Bed'hom B."/>
            <person name="Abzhanov A."/>
            <person name="Burgess S.C."/>
            <person name="Cooksey A.M."/>
            <person name="Castoe T.A."/>
            <person name="Crawford N.G."/>
            <person name="Densmore L.D."/>
            <person name="Drew J.C."/>
            <person name="Edwards S.V."/>
            <person name="Faircloth B.C."/>
            <person name="Fujita M.K."/>
            <person name="Greenwold M.J."/>
            <person name="Hoffmann F.G."/>
            <person name="Howard J.M."/>
            <person name="Iguchi T."/>
            <person name="Janes D.E."/>
            <person name="Khan S.Y."/>
            <person name="Kohno S."/>
            <person name="de Koning A.J."/>
            <person name="Lance S.L."/>
            <person name="McCarthy F.M."/>
            <person name="McCormack J.E."/>
            <person name="Merchant M.E."/>
            <person name="Peterson D.G."/>
            <person name="Pollock D.D."/>
            <person name="Pourmand N."/>
            <person name="Raney B.J."/>
            <person name="Roessler K.A."/>
            <person name="Sanford J.R."/>
            <person name="Sawyer R.H."/>
            <person name="Schmidt C.J."/>
            <person name="Triplett E.W."/>
            <person name="Tuberville T.D."/>
            <person name="Venegas-Anaya M."/>
            <person name="Howard J.T."/>
            <person name="Jarvis E.D."/>
            <person name="Guillette L.J.Jr."/>
            <person name="Glenn T.C."/>
            <person name="Green R.E."/>
            <person name="Ray D.A."/>
        </authorList>
    </citation>
    <scope>NUCLEOTIDE SEQUENCE [LARGE SCALE GENOMIC DNA]</scope>
    <source>
        <strain evidence="1">KSC_2009_1</strain>
    </source>
</reference>
<organism evidence="1 2">
    <name type="scientific">Alligator mississippiensis</name>
    <name type="common">American alligator</name>
    <dbReference type="NCBI Taxonomy" id="8496"/>
    <lineage>
        <taxon>Eukaryota</taxon>
        <taxon>Metazoa</taxon>
        <taxon>Chordata</taxon>
        <taxon>Craniata</taxon>
        <taxon>Vertebrata</taxon>
        <taxon>Euteleostomi</taxon>
        <taxon>Archelosauria</taxon>
        <taxon>Archosauria</taxon>
        <taxon>Crocodylia</taxon>
        <taxon>Alligatoridae</taxon>
        <taxon>Alligatorinae</taxon>
        <taxon>Alligator</taxon>
    </lineage>
</organism>
<dbReference type="Proteomes" id="UP000050525">
    <property type="component" value="Unassembled WGS sequence"/>
</dbReference>
<comment type="caution">
    <text evidence="1">The sequence shown here is derived from an EMBL/GenBank/DDBJ whole genome shotgun (WGS) entry which is preliminary data.</text>
</comment>
<dbReference type="EMBL" id="AKHW03000533">
    <property type="protein sequence ID" value="KYO45851.1"/>
    <property type="molecule type" value="Genomic_DNA"/>
</dbReference>
<evidence type="ECO:0000313" key="1">
    <source>
        <dbReference type="EMBL" id="KYO45851.1"/>
    </source>
</evidence>
<protein>
    <submittedName>
        <fullName evidence="1">Uncharacterized protein</fullName>
    </submittedName>
</protein>
<sequence>MGTRCEDKEARPSLLVLLPAKSTSVYLEWESLIEHSELKQTTICEVGKCSSLLHWLISSSGSPCRHSPGKFDDSSKSSHEATATSPFHLPLLGHATLEAGLFSPWFPLLVSSLVSIGHIFMMSPGPHLASQCQHMLINHGGSSTRVSPSCLAIGCASKSQD</sequence>